<dbReference type="Pfam" id="PF12697">
    <property type="entry name" value="Abhydrolase_6"/>
    <property type="match status" value="1"/>
</dbReference>
<dbReference type="SUPFAM" id="SSF53474">
    <property type="entry name" value="alpha/beta-Hydrolases"/>
    <property type="match status" value="1"/>
</dbReference>
<evidence type="ECO:0000256" key="2">
    <source>
        <dbReference type="SAM" id="SignalP"/>
    </source>
</evidence>
<evidence type="ECO:0000313" key="5">
    <source>
        <dbReference type="Proteomes" id="UP000193689"/>
    </source>
</evidence>
<dbReference type="GO" id="GO:0016787">
    <property type="term" value="F:hydrolase activity"/>
    <property type="evidence" value="ECO:0007669"/>
    <property type="project" value="UniProtKB-KW"/>
</dbReference>
<sequence>MYSHTFYFAFAAVVSALSQKSLPTCREVEIPLTVSVPRFIVNITVQDNWDAAALTFTLTRRDSGSAADPIPIAGMTSDPVDSNFTIGATLCGTGGTTLVLTHGIIESKRYWRPNFSGAERYSLVDAAMAAGYSVLSYDRIGVGSSSIVDALWDAQFQVEVAVLDSLIAYLRSTANAAKIVLVGHSYGSYISAASASHVDIDALVLTGFSGSLSYFGPFVAGAGFRVAKIQNPRRWGHLDPGYLISSDLYAETYAYFAAPSFDHRIADWAHNFGSEPFASAELPSLLATTVEFEAIAAPVLVLQGQFDLSACGGNCVGVLNDTKALFTGAKVIETIDSLPAGHNLNLHYVAPRAFEIMFDFLKRQGK</sequence>
<evidence type="ECO:0000313" key="4">
    <source>
        <dbReference type="EMBL" id="ORY56858.1"/>
    </source>
</evidence>
<proteinExistence type="inferred from homology"/>
<gene>
    <name evidence="4" type="ORF">BCR38DRAFT_355165</name>
</gene>
<dbReference type="RefSeq" id="XP_040710325.1">
    <property type="nucleotide sequence ID" value="XM_040856932.1"/>
</dbReference>
<keyword evidence="2" id="KW-0732">Signal</keyword>
<comment type="caution">
    <text evidence="4">The sequence shown here is derived from an EMBL/GenBank/DDBJ whole genome shotgun (WGS) entry which is preliminary data.</text>
</comment>
<dbReference type="STRING" id="1141098.A0A1Y2DC72"/>
<evidence type="ECO:0000259" key="3">
    <source>
        <dbReference type="Pfam" id="PF12697"/>
    </source>
</evidence>
<dbReference type="InterPro" id="IPR000073">
    <property type="entry name" value="AB_hydrolase_1"/>
</dbReference>
<dbReference type="PANTHER" id="PTHR42886:SF29">
    <property type="entry name" value="PUMMELIG, ISOFORM A"/>
    <property type="match status" value="1"/>
</dbReference>
<dbReference type="EMBL" id="MCFJ01000021">
    <property type="protein sequence ID" value="ORY56858.1"/>
    <property type="molecule type" value="Genomic_DNA"/>
</dbReference>
<dbReference type="Gene3D" id="3.40.50.1820">
    <property type="entry name" value="alpha/beta hydrolase"/>
    <property type="match status" value="1"/>
</dbReference>
<dbReference type="InParanoid" id="A0A1Y2DC72"/>
<accession>A0A1Y2DC72</accession>
<dbReference type="InterPro" id="IPR029058">
    <property type="entry name" value="AB_hydrolase_fold"/>
</dbReference>
<dbReference type="OrthoDB" id="190201at2759"/>
<feature type="signal peptide" evidence="2">
    <location>
        <begin position="1"/>
        <end position="16"/>
    </location>
</feature>
<dbReference type="PANTHER" id="PTHR42886">
    <property type="entry name" value="RE40534P-RELATED"/>
    <property type="match status" value="1"/>
</dbReference>
<dbReference type="AlphaFoldDB" id="A0A1Y2DC72"/>
<name>A0A1Y2DC72_9PEZI</name>
<dbReference type="GeneID" id="63773144"/>
<evidence type="ECO:0000256" key="1">
    <source>
        <dbReference type="ARBA" id="ARBA00038097"/>
    </source>
</evidence>
<keyword evidence="4" id="KW-0378">Hydrolase</keyword>
<comment type="similarity">
    <text evidence="1">Belongs to the peptidase S33 family. ABHD4/ABHD5 subfamily.</text>
</comment>
<dbReference type="Proteomes" id="UP000193689">
    <property type="component" value="Unassembled WGS sequence"/>
</dbReference>
<organism evidence="4 5">
    <name type="scientific">Pseudomassariella vexata</name>
    <dbReference type="NCBI Taxonomy" id="1141098"/>
    <lineage>
        <taxon>Eukaryota</taxon>
        <taxon>Fungi</taxon>
        <taxon>Dikarya</taxon>
        <taxon>Ascomycota</taxon>
        <taxon>Pezizomycotina</taxon>
        <taxon>Sordariomycetes</taxon>
        <taxon>Xylariomycetidae</taxon>
        <taxon>Amphisphaeriales</taxon>
        <taxon>Pseudomassariaceae</taxon>
        <taxon>Pseudomassariella</taxon>
    </lineage>
</organism>
<reference evidence="4 5" key="1">
    <citation type="submission" date="2016-07" db="EMBL/GenBank/DDBJ databases">
        <title>Pervasive Adenine N6-methylation of Active Genes in Fungi.</title>
        <authorList>
            <consortium name="DOE Joint Genome Institute"/>
            <person name="Mondo S.J."/>
            <person name="Dannebaum R.O."/>
            <person name="Kuo R.C."/>
            <person name="Labutti K."/>
            <person name="Haridas S."/>
            <person name="Kuo A."/>
            <person name="Salamov A."/>
            <person name="Ahrendt S.R."/>
            <person name="Lipzen A."/>
            <person name="Sullivan W."/>
            <person name="Andreopoulos W.B."/>
            <person name="Clum A."/>
            <person name="Lindquist E."/>
            <person name="Daum C."/>
            <person name="Ramamoorthy G.K."/>
            <person name="Gryganskyi A."/>
            <person name="Culley D."/>
            <person name="Magnuson J.K."/>
            <person name="James T.Y."/>
            <person name="O'Malley M.A."/>
            <person name="Stajich J.E."/>
            <person name="Spatafora J.W."/>
            <person name="Visel A."/>
            <person name="Grigoriev I.V."/>
        </authorList>
    </citation>
    <scope>NUCLEOTIDE SEQUENCE [LARGE SCALE GENOMIC DNA]</scope>
    <source>
        <strain evidence="4 5">CBS 129021</strain>
    </source>
</reference>
<feature type="chain" id="PRO_5012801995" evidence="2">
    <location>
        <begin position="17"/>
        <end position="366"/>
    </location>
</feature>
<feature type="domain" description="AB hydrolase-1" evidence="3">
    <location>
        <begin position="98"/>
        <end position="346"/>
    </location>
</feature>
<keyword evidence="5" id="KW-1185">Reference proteome</keyword>
<protein>
    <submittedName>
        <fullName evidence="4">Alpha/Beta hydrolase protein</fullName>
    </submittedName>
</protein>